<evidence type="ECO:0000256" key="1">
    <source>
        <dbReference type="SAM" id="Phobius"/>
    </source>
</evidence>
<dbReference type="Proteomes" id="UP000315496">
    <property type="component" value="Chromosome 4"/>
</dbReference>
<feature type="chain" id="PRO_5021263345" evidence="2">
    <location>
        <begin position="19"/>
        <end position="436"/>
    </location>
</feature>
<evidence type="ECO:0000313" key="4">
    <source>
        <dbReference type="Proteomes" id="UP000315496"/>
    </source>
</evidence>
<comment type="caution">
    <text evidence="3">The sequence shown here is derived from an EMBL/GenBank/DDBJ whole genome shotgun (WGS) entry which is preliminary data.</text>
</comment>
<name>A0A4Z1T2W5_GIAMU</name>
<protein>
    <submittedName>
        <fullName evidence="3">Uncharacterized protein</fullName>
    </submittedName>
</protein>
<keyword evidence="1" id="KW-0812">Transmembrane</keyword>
<proteinExistence type="predicted"/>
<evidence type="ECO:0000313" key="3">
    <source>
        <dbReference type="EMBL" id="TNJ26761.1"/>
    </source>
</evidence>
<sequence length="436" mass="48350">MQILLLLCLALGARYPQPLPLSRCRGCSAEHFFELLVRANADRLDEVIRRLQHDLVSDELYAHLMGALGTSANPYAELFERHIPSASRMDYFVYASVMHVLTEGMVMLISQPTGTALGYSLTVKELGDSDLTNYLYQFVRDAAIVADANSFKGLMIPGVPGFLAAYSVEARHIATYLHDALSGVPDAFTDSLALAEYIEKSALALGNGSILPTEALFKYVSEAPREYPGPYLTGTRFTYPFSLMFASTGPGSYDGEVVFSNGTVLRRLNPLHGVWRIVQTDGLFNTTNPKRSDFRITQLETALDAALNPTSSSNDLYNVMRTYPFRTETTPLLALFTEDEVLADAQLCISIKDAARKPVACSDMPPPTNWFCVLLSLVLAGGVIALWVIGVISARRLERYERLRKENPEQELPPPDFLCCNRKTIKNCLRPRGRSE</sequence>
<gene>
    <name evidence="3" type="ORF">GMRT_10170</name>
</gene>
<dbReference type="EMBL" id="VDLU01000004">
    <property type="protein sequence ID" value="TNJ26761.1"/>
    <property type="molecule type" value="Genomic_DNA"/>
</dbReference>
<dbReference type="VEuPathDB" id="GiardiaDB:GMRT_10170"/>
<dbReference type="OrthoDB" id="10250558at2759"/>
<dbReference type="AlphaFoldDB" id="A0A4Z1T2W5"/>
<accession>A0A4Z1T2W5</accession>
<evidence type="ECO:0000256" key="2">
    <source>
        <dbReference type="SAM" id="SignalP"/>
    </source>
</evidence>
<keyword evidence="1" id="KW-0472">Membrane</keyword>
<keyword evidence="2" id="KW-0732">Signal</keyword>
<organism evidence="3 4">
    <name type="scientific">Giardia muris</name>
    <dbReference type="NCBI Taxonomy" id="5742"/>
    <lineage>
        <taxon>Eukaryota</taxon>
        <taxon>Metamonada</taxon>
        <taxon>Diplomonadida</taxon>
        <taxon>Hexamitidae</taxon>
        <taxon>Giardiinae</taxon>
        <taxon>Giardia</taxon>
    </lineage>
</organism>
<feature type="signal peptide" evidence="2">
    <location>
        <begin position="1"/>
        <end position="18"/>
    </location>
</feature>
<keyword evidence="1" id="KW-1133">Transmembrane helix</keyword>
<feature type="transmembrane region" description="Helical" evidence="1">
    <location>
        <begin position="368"/>
        <end position="394"/>
    </location>
</feature>
<keyword evidence="4" id="KW-1185">Reference proteome</keyword>
<reference evidence="3 4" key="1">
    <citation type="submission" date="2019-05" db="EMBL/GenBank/DDBJ databases">
        <title>The compact genome of Giardia muris reveals important steps in the evolution of intestinal protozoan parasites.</title>
        <authorList>
            <person name="Xu F."/>
            <person name="Jimenez-Gonzalez A."/>
            <person name="Einarsson E."/>
            <person name="Astvaldsson A."/>
            <person name="Peirasmaki D."/>
            <person name="Eckmann L."/>
            <person name="Andersson J.O."/>
            <person name="Svard S.G."/>
            <person name="Jerlstrom-Hultqvist J."/>
        </authorList>
    </citation>
    <scope>NUCLEOTIDE SEQUENCE [LARGE SCALE GENOMIC DNA]</scope>
    <source>
        <strain evidence="3 4">Roberts-Thomson</strain>
    </source>
</reference>